<dbReference type="EMBL" id="DRXH01000084">
    <property type="protein sequence ID" value="HHM44158.1"/>
    <property type="molecule type" value="Genomic_DNA"/>
</dbReference>
<feature type="domain" description="Hydantoinase B/oxoprolinase" evidence="1">
    <location>
        <begin position="2"/>
        <end position="520"/>
    </location>
</feature>
<organism evidence="2">
    <name type="scientific">Caldiarchaeum subterraneum</name>
    <dbReference type="NCBI Taxonomy" id="311458"/>
    <lineage>
        <taxon>Archaea</taxon>
        <taxon>Nitrososphaerota</taxon>
        <taxon>Candidatus Caldarchaeales</taxon>
        <taxon>Candidatus Caldarchaeaceae</taxon>
        <taxon>Candidatus Caldarchaeum</taxon>
    </lineage>
</organism>
<dbReference type="AlphaFoldDB" id="A0A7J3VSP9"/>
<dbReference type="InterPro" id="IPR003692">
    <property type="entry name" value="Hydantoinase_B"/>
</dbReference>
<dbReference type="GO" id="GO:0006749">
    <property type="term" value="P:glutathione metabolic process"/>
    <property type="evidence" value="ECO:0007669"/>
    <property type="project" value="TreeGrafter"/>
</dbReference>
<reference evidence="2" key="1">
    <citation type="journal article" date="2020" name="mSystems">
        <title>Genome- and Community-Level Interaction Insights into Carbon Utilization and Element Cycling Functions of Hydrothermarchaeota in Hydrothermal Sediment.</title>
        <authorList>
            <person name="Zhou Z."/>
            <person name="Liu Y."/>
            <person name="Xu W."/>
            <person name="Pan J."/>
            <person name="Luo Z.H."/>
            <person name="Li M."/>
        </authorList>
    </citation>
    <scope>NUCLEOTIDE SEQUENCE [LARGE SCALE GENOMIC DNA]</scope>
    <source>
        <strain evidence="2">SpSt-1074</strain>
    </source>
</reference>
<comment type="caution">
    <text evidence="2">The sequence shown here is derived from an EMBL/GenBank/DDBJ whole genome shotgun (WGS) entry which is preliminary data.</text>
</comment>
<protein>
    <submittedName>
        <fullName evidence="2">Hydantoinase B/oxoprolinase family protein</fullName>
    </submittedName>
</protein>
<proteinExistence type="predicted"/>
<dbReference type="PANTHER" id="PTHR11365">
    <property type="entry name" value="5-OXOPROLINASE RELATED"/>
    <property type="match status" value="1"/>
</dbReference>
<sequence length="524" mass="56862">MSITVEIVRHSLLYISEEMGVALRKSAFSPNIRERADHSCAILDSAGRLIGQAEHIPVHIGSLPLGLRNTIKYLEQKGVEVSPGDMFVLNDPYIAGTHLNDVTTIRPVFFNGRLAAYVANKAHQVDVGGIDPSSISIRAETLWQEGLVIPPVKLMERNKLVDDVVDIIKSNTRMPEITLGDLRAQVAANLMGEKKVVELIDKVSFKVFNEAVEQILDRTTLLVKTELEKIPHGTWHGEDYLELDDRDLVIRARLSINSEGFDVSFEGTEKQVDKPLNAVLGVTTAATTYALKTMLPAEILLNDGFLRTLSIHAPPGTIVNPVKPAPVAAGNLETSQRIVDVLFKALSQAMPDKVPAASNGSMNNLMMGGIHPETGKAWAFYETIGGGGGARPGMDGVDGIHSHMTNTLNTPVEVIEHYYPVIFMSYRLRDGSGGVGRWRGGMGIERSLKALARINVAVMGERSRNRPWGLRGGGDGAPSEYLVVRAEGETLKLRSKDVVVLEKGDTLVIRTAGGGGYGRPEGSD</sequence>
<dbReference type="Pfam" id="PF02538">
    <property type="entry name" value="Hydantoinase_B"/>
    <property type="match status" value="1"/>
</dbReference>
<gene>
    <name evidence="2" type="ORF">ENM31_02530</name>
</gene>
<evidence type="ECO:0000313" key="2">
    <source>
        <dbReference type="EMBL" id="HHM44158.1"/>
    </source>
</evidence>
<dbReference type="GO" id="GO:0005829">
    <property type="term" value="C:cytosol"/>
    <property type="evidence" value="ECO:0007669"/>
    <property type="project" value="TreeGrafter"/>
</dbReference>
<accession>A0A7J3VSP9</accession>
<evidence type="ECO:0000259" key="1">
    <source>
        <dbReference type="Pfam" id="PF02538"/>
    </source>
</evidence>
<dbReference type="GO" id="GO:0017168">
    <property type="term" value="F:5-oxoprolinase (ATP-hydrolyzing) activity"/>
    <property type="evidence" value="ECO:0007669"/>
    <property type="project" value="TreeGrafter"/>
</dbReference>
<name>A0A7J3VSP9_CALS0</name>
<dbReference type="PANTHER" id="PTHR11365:SF23">
    <property type="entry name" value="HYPOTHETICAL 5-OXOPROLINASE (EUROFUNG)-RELATED"/>
    <property type="match status" value="1"/>
</dbReference>
<dbReference type="InterPro" id="IPR045079">
    <property type="entry name" value="Oxoprolinase-like"/>
</dbReference>